<dbReference type="EMBL" id="GBRH01251322">
    <property type="protein sequence ID" value="JAD46573.1"/>
    <property type="molecule type" value="Transcribed_RNA"/>
</dbReference>
<sequence length="73" mass="8289">MEGELPSLKLIPKFPSKQTSLKYCRFSLQMISVPFLLSTAVMDYGDSQRSKDGTYNITMVRVCTCVKSCIWLC</sequence>
<reference evidence="1" key="1">
    <citation type="submission" date="2014-09" db="EMBL/GenBank/DDBJ databases">
        <authorList>
            <person name="Magalhaes I.L.F."/>
            <person name="Oliveira U."/>
            <person name="Santos F.R."/>
            <person name="Vidigal T.H.D.A."/>
            <person name="Brescovit A.D."/>
            <person name="Santos A.J."/>
        </authorList>
    </citation>
    <scope>NUCLEOTIDE SEQUENCE</scope>
    <source>
        <tissue evidence="1">Shoot tissue taken approximately 20 cm above the soil surface</tissue>
    </source>
</reference>
<reference evidence="1" key="2">
    <citation type="journal article" date="2015" name="Data Brief">
        <title>Shoot transcriptome of the giant reed, Arundo donax.</title>
        <authorList>
            <person name="Barrero R.A."/>
            <person name="Guerrero F.D."/>
            <person name="Moolhuijzen P."/>
            <person name="Goolsby J.A."/>
            <person name="Tidwell J."/>
            <person name="Bellgard S.E."/>
            <person name="Bellgard M.I."/>
        </authorList>
    </citation>
    <scope>NUCLEOTIDE SEQUENCE</scope>
    <source>
        <tissue evidence="1">Shoot tissue taken approximately 20 cm above the soil surface</tissue>
    </source>
</reference>
<name>A0A0A9A9G7_ARUDO</name>
<evidence type="ECO:0000313" key="1">
    <source>
        <dbReference type="EMBL" id="JAD46573.1"/>
    </source>
</evidence>
<organism evidence="1">
    <name type="scientific">Arundo donax</name>
    <name type="common">Giant reed</name>
    <name type="synonym">Donax arundinaceus</name>
    <dbReference type="NCBI Taxonomy" id="35708"/>
    <lineage>
        <taxon>Eukaryota</taxon>
        <taxon>Viridiplantae</taxon>
        <taxon>Streptophyta</taxon>
        <taxon>Embryophyta</taxon>
        <taxon>Tracheophyta</taxon>
        <taxon>Spermatophyta</taxon>
        <taxon>Magnoliopsida</taxon>
        <taxon>Liliopsida</taxon>
        <taxon>Poales</taxon>
        <taxon>Poaceae</taxon>
        <taxon>PACMAD clade</taxon>
        <taxon>Arundinoideae</taxon>
        <taxon>Arundineae</taxon>
        <taxon>Arundo</taxon>
    </lineage>
</organism>
<dbReference type="AlphaFoldDB" id="A0A0A9A9G7"/>
<accession>A0A0A9A9G7</accession>
<protein>
    <submittedName>
        <fullName evidence="1">Uncharacterized protein</fullName>
    </submittedName>
</protein>
<proteinExistence type="predicted"/>